<feature type="compositionally biased region" description="Low complexity" evidence="2">
    <location>
        <begin position="352"/>
        <end position="362"/>
    </location>
</feature>
<reference evidence="3" key="1">
    <citation type="journal article" date="2020" name="Cell">
        <title>Large-Scale Comparative Analyses of Tick Genomes Elucidate Their Genetic Diversity and Vector Capacities.</title>
        <authorList>
            <consortium name="Tick Genome and Microbiome Consortium (TIGMIC)"/>
            <person name="Jia N."/>
            <person name="Wang J."/>
            <person name="Shi W."/>
            <person name="Du L."/>
            <person name="Sun Y."/>
            <person name="Zhan W."/>
            <person name="Jiang J.F."/>
            <person name="Wang Q."/>
            <person name="Zhang B."/>
            <person name="Ji P."/>
            <person name="Bell-Sakyi L."/>
            <person name="Cui X.M."/>
            <person name="Yuan T.T."/>
            <person name="Jiang B.G."/>
            <person name="Yang W.F."/>
            <person name="Lam T.T."/>
            <person name="Chang Q.C."/>
            <person name="Ding S.J."/>
            <person name="Wang X.J."/>
            <person name="Zhu J.G."/>
            <person name="Ruan X.D."/>
            <person name="Zhao L."/>
            <person name="Wei J.T."/>
            <person name="Ye R.Z."/>
            <person name="Que T.C."/>
            <person name="Du C.H."/>
            <person name="Zhou Y.H."/>
            <person name="Cheng J.X."/>
            <person name="Dai P.F."/>
            <person name="Guo W.B."/>
            <person name="Han X.H."/>
            <person name="Huang E.J."/>
            <person name="Li L.F."/>
            <person name="Wei W."/>
            <person name="Gao Y.C."/>
            <person name="Liu J.Z."/>
            <person name="Shao H.Z."/>
            <person name="Wang X."/>
            <person name="Wang C.C."/>
            <person name="Yang T.C."/>
            <person name="Huo Q.B."/>
            <person name="Li W."/>
            <person name="Chen H.Y."/>
            <person name="Chen S.E."/>
            <person name="Zhou L.G."/>
            <person name="Ni X.B."/>
            <person name="Tian J.H."/>
            <person name="Sheng Y."/>
            <person name="Liu T."/>
            <person name="Pan Y.S."/>
            <person name="Xia L.Y."/>
            <person name="Li J."/>
            <person name="Zhao F."/>
            <person name="Cao W.C."/>
        </authorList>
    </citation>
    <scope>NUCLEOTIDE SEQUENCE</scope>
    <source>
        <strain evidence="3">Rmic-2018</strain>
    </source>
</reference>
<feature type="region of interest" description="Disordered" evidence="2">
    <location>
        <begin position="344"/>
        <end position="392"/>
    </location>
</feature>
<feature type="region of interest" description="Disordered" evidence="2">
    <location>
        <begin position="651"/>
        <end position="687"/>
    </location>
</feature>
<dbReference type="InterPro" id="IPR001680">
    <property type="entry name" value="WD40_rpt"/>
</dbReference>
<comment type="caution">
    <text evidence="3">The sequence shown here is derived from an EMBL/GenBank/DDBJ whole genome shotgun (WGS) entry which is preliminary data.</text>
</comment>
<dbReference type="InterPro" id="IPR052779">
    <property type="entry name" value="WDR62"/>
</dbReference>
<evidence type="ECO:0000313" key="3">
    <source>
        <dbReference type="EMBL" id="KAH8027685.1"/>
    </source>
</evidence>
<evidence type="ECO:0000313" key="4">
    <source>
        <dbReference type="Proteomes" id="UP000821866"/>
    </source>
</evidence>
<sequence>MEVDSSQEHVLAACQDRQVRVYALASGKNTRCFRGSPAEEGTLIKVALDPTGTYLATSCTDKTLALYEYSTGECLASMLGHSELVTGLRFSHDGRHLISVSGDSCIFVWRLPPEVSQVISSNQAGVPLPTTWQDASAALEAERDPRSSSVAVARPLVSGSPQEESSPEYRFSLGPLPSWAKKQPANSKPPSVAPPPVPQPRGRWAQRFDAARAIFENGKELPCGGAREGDSSSAASGSVRMEDGDAEDEHSDTEGSGGVLYPVPQDGNGAEPVGSFRVTEADLPRRRPHRRVYNSTPDLQSEANSEDEDSSSTAELRPLSMCVSTENLDKLGQREHFMRANYESLEQPVTPPSLASAGPSPGTRSSLSARHHRPEPSSLGSGSSRRREEMAQALNQARQKLNALGWCSSKSSGDLLSANPEENLIRRTASMTDISARRRLTYSSGMRASGIRGTPYSFYFVHSSISLNSVRLPYLLLNTMRAAPVQMSDDSSSSSDNESAVKGPTQVVTPSSGREWGGRGHEGPRALVEPMLHGGRGGGASTPGTPRPLPPNPAVAPLTRELCDRVAQELARITSYAIHVFQRVTMDVDLSPADRSAMTNTLAHGVLQAQQNLRPAAPPPLLAPPGAAPLWSAPPAEPPVFQQFPAARRFAAAEPAPPAQPPPPVAAPMGGPLNQSSSDLNALLQQYSEQLMKMVKEQMAKGDSKPSDSA</sequence>
<feature type="compositionally biased region" description="Polar residues" evidence="2">
    <location>
        <begin position="673"/>
        <end position="687"/>
    </location>
</feature>
<evidence type="ECO:0008006" key="5">
    <source>
        <dbReference type="Google" id="ProtNLM"/>
    </source>
</evidence>
<dbReference type="SMART" id="SM00320">
    <property type="entry name" value="WD40"/>
    <property type="match status" value="2"/>
</dbReference>
<dbReference type="VEuPathDB" id="VectorBase:LOC119167061"/>
<feature type="region of interest" description="Disordered" evidence="2">
    <location>
        <begin position="486"/>
        <end position="550"/>
    </location>
</feature>
<dbReference type="Proteomes" id="UP000821866">
    <property type="component" value="Chromosome 4"/>
</dbReference>
<dbReference type="GO" id="GO:0072686">
    <property type="term" value="C:mitotic spindle"/>
    <property type="evidence" value="ECO:0007669"/>
    <property type="project" value="TreeGrafter"/>
</dbReference>
<dbReference type="PROSITE" id="PS50294">
    <property type="entry name" value="WD_REPEATS_REGION"/>
    <property type="match status" value="1"/>
</dbReference>
<dbReference type="PROSITE" id="PS50082">
    <property type="entry name" value="WD_REPEATS_2"/>
    <property type="match status" value="1"/>
</dbReference>
<dbReference type="GO" id="GO:0007099">
    <property type="term" value="P:centriole replication"/>
    <property type="evidence" value="ECO:0007669"/>
    <property type="project" value="TreeGrafter"/>
</dbReference>
<organism evidence="3 4">
    <name type="scientific">Rhipicephalus microplus</name>
    <name type="common">Cattle tick</name>
    <name type="synonym">Boophilus microplus</name>
    <dbReference type="NCBI Taxonomy" id="6941"/>
    <lineage>
        <taxon>Eukaryota</taxon>
        <taxon>Metazoa</taxon>
        <taxon>Ecdysozoa</taxon>
        <taxon>Arthropoda</taxon>
        <taxon>Chelicerata</taxon>
        <taxon>Arachnida</taxon>
        <taxon>Acari</taxon>
        <taxon>Parasitiformes</taxon>
        <taxon>Ixodida</taxon>
        <taxon>Ixodoidea</taxon>
        <taxon>Ixodidae</taxon>
        <taxon>Rhipicephalinae</taxon>
        <taxon>Rhipicephalus</taxon>
        <taxon>Boophilus</taxon>
    </lineage>
</organism>
<dbReference type="PANTHER" id="PTHR45589">
    <property type="entry name" value="WD REPEAT DOMAIN 62, ISOFORM G"/>
    <property type="match status" value="1"/>
</dbReference>
<evidence type="ECO:0000256" key="2">
    <source>
        <dbReference type="SAM" id="MobiDB-lite"/>
    </source>
</evidence>
<feature type="region of interest" description="Disordered" evidence="2">
    <location>
        <begin position="219"/>
        <end position="321"/>
    </location>
</feature>
<dbReference type="PANTHER" id="PTHR45589:SF1">
    <property type="entry name" value="WD REPEAT DOMAIN 62, ISOFORM G"/>
    <property type="match status" value="1"/>
</dbReference>
<gene>
    <name evidence="3" type="ORF">HPB51_007235</name>
</gene>
<dbReference type="InterPro" id="IPR011047">
    <property type="entry name" value="Quinoprotein_ADH-like_sf"/>
</dbReference>
<feature type="region of interest" description="Disordered" evidence="2">
    <location>
        <begin position="137"/>
        <end position="202"/>
    </location>
</feature>
<name>A0A9J6E0C5_RHIMP</name>
<reference evidence="3" key="2">
    <citation type="submission" date="2021-09" db="EMBL/GenBank/DDBJ databases">
        <authorList>
            <person name="Jia N."/>
            <person name="Wang J."/>
            <person name="Shi W."/>
            <person name="Du L."/>
            <person name="Sun Y."/>
            <person name="Zhan W."/>
            <person name="Jiang J."/>
            <person name="Wang Q."/>
            <person name="Zhang B."/>
            <person name="Ji P."/>
            <person name="Sakyi L.B."/>
            <person name="Cui X."/>
            <person name="Yuan T."/>
            <person name="Jiang B."/>
            <person name="Yang W."/>
            <person name="Lam T.T.-Y."/>
            <person name="Chang Q."/>
            <person name="Ding S."/>
            <person name="Wang X."/>
            <person name="Zhu J."/>
            <person name="Ruan X."/>
            <person name="Zhao L."/>
            <person name="Wei J."/>
            <person name="Que T."/>
            <person name="Du C."/>
            <person name="Cheng J."/>
            <person name="Dai P."/>
            <person name="Han X."/>
            <person name="Huang E."/>
            <person name="Gao Y."/>
            <person name="Liu J."/>
            <person name="Shao H."/>
            <person name="Ye R."/>
            <person name="Li L."/>
            <person name="Wei W."/>
            <person name="Wang X."/>
            <person name="Wang C."/>
            <person name="Huo Q."/>
            <person name="Li W."/>
            <person name="Guo W."/>
            <person name="Chen H."/>
            <person name="Chen S."/>
            <person name="Zhou L."/>
            <person name="Zhou L."/>
            <person name="Ni X."/>
            <person name="Tian J."/>
            <person name="Zhou Y."/>
            <person name="Sheng Y."/>
            <person name="Liu T."/>
            <person name="Pan Y."/>
            <person name="Xia L."/>
            <person name="Li J."/>
            <person name="Zhao F."/>
            <person name="Cao W."/>
        </authorList>
    </citation>
    <scope>NUCLEOTIDE SEQUENCE</scope>
    <source>
        <strain evidence="3">Rmic-2018</strain>
        <tissue evidence="3">Larvae</tissue>
    </source>
</reference>
<dbReference type="Gene3D" id="2.130.10.10">
    <property type="entry name" value="YVTN repeat-like/Quinoprotein amine dehydrogenase"/>
    <property type="match status" value="1"/>
</dbReference>
<feature type="compositionally biased region" description="Pro residues" evidence="2">
    <location>
        <begin position="655"/>
        <end position="666"/>
    </location>
</feature>
<dbReference type="EMBL" id="JABSTU010000006">
    <property type="protein sequence ID" value="KAH8027685.1"/>
    <property type="molecule type" value="Genomic_DNA"/>
</dbReference>
<dbReference type="Pfam" id="PF00400">
    <property type="entry name" value="WD40"/>
    <property type="match status" value="2"/>
</dbReference>
<dbReference type="InterPro" id="IPR015943">
    <property type="entry name" value="WD40/YVTN_repeat-like_dom_sf"/>
</dbReference>
<feature type="repeat" description="WD" evidence="1">
    <location>
        <begin position="78"/>
        <end position="111"/>
    </location>
</feature>
<keyword evidence="1" id="KW-0853">WD repeat</keyword>
<proteinExistence type="predicted"/>
<dbReference type="SUPFAM" id="SSF50998">
    <property type="entry name" value="Quinoprotein alcohol dehydrogenase-like"/>
    <property type="match status" value="1"/>
</dbReference>
<protein>
    <recommendedName>
        <fullName evidence="5">Mitogen-activated protein kinase-binding protein 1</fullName>
    </recommendedName>
</protein>
<keyword evidence="4" id="KW-1185">Reference proteome</keyword>
<dbReference type="AlphaFoldDB" id="A0A9J6E0C5"/>
<evidence type="ECO:0000256" key="1">
    <source>
        <dbReference type="PROSITE-ProRule" id="PRU00221"/>
    </source>
</evidence>
<accession>A0A9J6E0C5</accession>